<evidence type="ECO:0000256" key="1">
    <source>
        <dbReference type="SAM" id="Phobius"/>
    </source>
</evidence>
<sequence>MVTATMHSREKRLERALVGGAITAAASGVAAVILSILGLVHIGPLLMTPIAAIVIGAGLLSESGTLAAEYSEILSKTRRNRWRKVEFGSGASAEMLAGIAVITLGILSLLNLQPLVLLPVSVITLGACLLLSTGAKALLNSMRLEIPENHRRAEMVAHTTLRGAIWVQVIVGLAAIVLGILALAGWVPLILTLVAMLAIGASILLTGAAVSARMLSAYTAHTPPKGISHRSSI</sequence>
<dbReference type="AlphaFoldDB" id="A0A0E2Z5U4"/>
<dbReference type="OrthoDB" id="9928007at2"/>
<organism evidence="2 3">
    <name type="scientific">Nitrosococcus oceani C-27</name>
    <dbReference type="NCBI Taxonomy" id="314279"/>
    <lineage>
        <taxon>Bacteria</taxon>
        <taxon>Pseudomonadati</taxon>
        <taxon>Pseudomonadota</taxon>
        <taxon>Gammaproteobacteria</taxon>
        <taxon>Chromatiales</taxon>
        <taxon>Chromatiaceae</taxon>
        <taxon>Nitrosococcus</taxon>
    </lineage>
</organism>
<proteinExistence type="predicted"/>
<feature type="transmembrane region" description="Helical" evidence="1">
    <location>
        <begin position="160"/>
        <end position="183"/>
    </location>
</feature>
<feature type="transmembrane region" description="Helical" evidence="1">
    <location>
        <begin position="46"/>
        <end position="70"/>
    </location>
</feature>
<evidence type="ECO:0000313" key="2">
    <source>
        <dbReference type="EMBL" id="KFI20749.1"/>
    </source>
</evidence>
<accession>A0A0E2Z5U4</accession>
<reference evidence="2 3" key="1">
    <citation type="submission" date="2014-07" db="EMBL/GenBank/DDBJ databases">
        <title>Comparative analysis of Nitrosococcus oceani genome inventories of strains from Pacific and Atlantic gyres.</title>
        <authorList>
            <person name="Lim C.K."/>
            <person name="Wang L."/>
            <person name="Sayavedra-Soto L.A."/>
            <person name="Klotz M.G."/>
        </authorList>
    </citation>
    <scope>NUCLEOTIDE SEQUENCE [LARGE SCALE GENOMIC DNA]</scope>
    <source>
        <strain evidence="2 3">C-27</strain>
    </source>
</reference>
<dbReference type="Proteomes" id="UP000028839">
    <property type="component" value="Unassembled WGS sequence"/>
</dbReference>
<keyword evidence="1" id="KW-1133">Transmembrane helix</keyword>
<feature type="transmembrane region" description="Helical" evidence="1">
    <location>
        <begin position="16"/>
        <end position="40"/>
    </location>
</feature>
<feature type="transmembrane region" description="Helical" evidence="1">
    <location>
        <begin position="91"/>
        <end position="110"/>
    </location>
</feature>
<name>A0A0E2Z5U4_9GAMM</name>
<gene>
    <name evidence="2" type="ORF">IB75_01360</name>
</gene>
<feature type="transmembrane region" description="Helical" evidence="1">
    <location>
        <begin position="116"/>
        <end position="139"/>
    </location>
</feature>
<keyword evidence="1" id="KW-0812">Transmembrane</keyword>
<dbReference type="HOGENOM" id="CLU_1213776_0_0_6"/>
<feature type="transmembrane region" description="Helical" evidence="1">
    <location>
        <begin position="189"/>
        <end position="210"/>
    </location>
</feature>
<evidence type="ECO:0000313" key="3">
    <source>
        <dbReference type="Proteomes" id="UP000028839"/>
    </source>
</evidence>
<comment type="caution">
    <text evidence="2">The sequence shown here is derived from an EMBL/GenBank/DDBJ whole genome shotgun (WGS) entry which is preliminary data.</text>
</comment>
<protein>
    <submittedName>
        <fullName evidence="2">Uncharacterized protein</fullName>
    </submittedName>
</protein>
<keyword evidence="1" id="KW-0472">Membrane</keyword>
<dbReference type="EMBL" id="JPGN01000009">
    <property type="protein sequence ID" value="KFI20749.1"/>
    <property type="molecule type" value="Genomic_DNA"/>
</dbReference>